<feature type="transmembrane region" description="Helical" evidence="1">
    <location>
        <begin position="85"/>
        <end position="103"/>
    </location>
</feature>
<reference evidence="2 3" key="1">
    <citation type="submission" date="2019-03" db="EMBL/GenBank/DDBJ databases">
        <title>Dyadobacter AR-3-6 sp. nov., isolated from arctic soil.</title>
        <authorList>
            <person name="Chaudhary D.K."/>
        </authorList>
    </citation>
    <scope>NUCLEOTIDE SEQUENCE [LARGE SCALE GENOMIC DNA]</scope>
    <source>
        <strain evidence="2 3">AR-3-6</strain>
    </source>
</reference>
<name>A0A4R5DII5_9BACT</name>
<keyword evidence="3" id="KW-1185">Reference proteome</keyword>
<keyword evidence="1" id="KW-0812">Transmembrane</keyword>
<dbReference type="Proteomes" id="UP000294850">
    <property type="component" value="Unassembled WGS sequence"/>
</dbReference>
<keyword evidence="1" id="KW-0472">Membrane</keyword>
<keyword evidence="1" id="KW-1133">Transmembrane helix</keyword>
<proteinExistence type="predicted"/>
<feature type="transmembrane region" description="Helical" evidence="1">
    <location>
        <begin position="7"/>
        <end position="28"/>
    </location>
</feature>
<comment type="caution">
    <text evidence="2">The sequence shown here is derived from an EMBL/GenBank/DDBJ whole genome shotgun (WGS) entry which is preliminary data.</text>
</comment>
<feature type="transmembrane region" description="Helical" evidence="1">
    <location>
        <begin position="48"/>
        <end position="73"/>
    </location>
</feature>
<evidence type="ECO:0000256" key="1">
    <source>
        <dbReference type="SAM" id="Phobius"/>
    </source>
</evidence>
<accession>A0A4R5DII5</accession>
<dbReference type="EMBL" id="SMFL01000011">
    <property type="protein sequence ID" value="TDE11751.1"/>
    <property type="molecule type" value="Genomic_DNA"/>
</dbReference>
<organism evidence="2 3">
    <name type="scientific">Dyadobacter psychrotolerans</name>
    <dbReference type="NCBI Taxonomy" id="2541721"/>
    <lineage>
        <taxon>Bacteria</taxon>
        <taxon>Pseudomonadati</taxon>
        <taxon>Bacteroidota</taxon>
        <taxon>Cytophagia</taxon>
        <taxon>Cytophagales</taxon>
        <taxon>Spirosomataceae</taxon>
        <taxon>Dyadobacter</taxon>
    </lineage>
</organism>
<protein>
    <recommendedName>
        <fullName evidence="4">DUF4386 family protein</fullName>
    </recommendedName>
</protein>
<dbReference type="AlphaFoldDB" id="A0A4R5DII5"/>
<evidence type="ECO:0000313" key="3">
    <source>
        <dbReference type="Proteomes" id="UP000294850"/>
    </source>
</evidence>
<gene>
    <name evidence="2" type="ORF">E0F88_25355</name>
</gene>
<dbReference type="RefSeq" id="WP_131961076.1">
    <property type="nucleotide sequence ID" value="NZ_SMFL01000011.1"/>
</dbReference>
<evidence type="ECO:0000313" key="2">
    <source>
        <dbReference type="EMBL" id="TDE11751.1"/>
    </source>
</evidence>
<sequence>MKRILPLFLFGLVLTIMVFYNLVLWWVICSDTSLSLDQAKQAYLYRYPGFVADALLLTLLDIVMSAAAGLCFFRNRQILSGTWGLLAKGFAVVHLILICWLVFSLM</sequence>
<dbReference type="OrthoDB" id="7390032at2"/>
<evidence type="ECO:0008006" key="4">
    <source>
        <dbReference type="Google" id="ProtNLM"/>
    </source>
</evidence>